<dbReference type="AlphaFoldDB" id="A0A7S8CBV0"/>
<name>A0A7S8CBV0_9BACI</name>
<evidence type="ECO:0000313" key="1">
    <source>
        <dbReference type="EMBL" id="QPC47100.1"/>
    </source>
</evidence>
<sequence>MDTNELKVIVNMIKNTFESELENEPTILIGADAQNYVDSMEELYLSKGVSLKKQFKCSNGMYLWWFNDNTIILKQNFRVKTLAHELRHAWQFENNEDGEFRFIEGVIEKNPILYYFSSKERDARKFARKVKSRVKGLNIGH</sequence>
<proteinExistence type="predicted"/>
<reference evidence="1 2" key="1">
    <citation type="submission" date="2019-07" db="EMBL/GenBank/DDBJ databases">
        <title>Genome sequence of 2 isolates from Red Sea Mangroves.</title>
        <authorList>
            <person name="Sefrji F."/>
            <person name="Michoud G."/>
            <person name="Merlino G."/>
            <person name="Daffonchio D."/>
        </authorList>
    </citation>
    <scope>NUCLEOTIDE SEQUENCE [LARGE SCALE GENOMIC DNA]</scope>
    <source>
        <strain evidence="1 2">R1DC41</strain>
    </source>
</reference>
<protein>
    <submittedName>
        <fullName evidence="1">Uncharacterized protein</fullName>
    </submittedName>
</protein>
<gene>
    <name evidence="1" type="ORF">G8O30_09040</name>
</gene>
<accession>A0A7S8CBV0</accession>
<keyword evidence="2" id="KW-1185">Reference proteome</keyword>
<dbReference type="Proteomes" id="UP000593626">
    <property type="component" value="Chromosome"/>
</dbReference>
<evidence type="ECO:0000313" key="2">
    <source>
        <dbReference type="Proteomes" id="UP000593626"/>
    </source>
</evidence>
<dbReference type="EMBL" id="CP049742">
    <property type="protein sequence ID" value="QPC47100.1"/>
    <property type="molecule type" value="Genomic_DNA"/>
</dbReference>
<dbReference type="KEGG" id="mcui:G8O30_09040"/>
<dbReference type="RefSeq" id="WP_239671767.1">
    <property type="nucleotide sequence ID" value="NZ_CP049742.1"/>
</dbReference>
<organism evidence="1 2">
    <name type="scientific">Mangrovibacillus cuniculi</name>
    <dbReference type="NCBI Taxonomy" id="2593652"/>
    <lineage>
        <taxon>Bacteria</taxon>
        <taxon>Bacillati</taxon>
        <taxon>Bacillota</taxon>
        <taxon>Bacilli</taxon>
        <taxon>Bacillales</taxon>
        <taxon>Bacillaceae</taxon>
        <taxon>Mangrovibacillus</taxon>
    </lineage>
</organism>